<evidence type="ECO:0000256" key="1">
    <source>
        <dbReference type="ARBA" id="ARBA00022670"/>
    </source>
</evidence>
<keyword evidence="1 4" id="KW-0645">Protease</keyword>
<dbReference type="PANTHER" id="PTHR43343">
    <property type="entry name" value="PEPTIDASE S12"/>
    <property type="match status" value="1"/>
</dbReference>
<dbReference type="EC" id="3.4.21.-" evidence="4"/>
<dbReference type="Proteomes" id="UP001597561">
    <property type="component" value="Unassembled WGS sequence"/>
</dbReference>
<organism evidence="4 5">
    <name type="scientific">Jeotgalibacillus terrae</name>
    <dbReference type="NCBI Taxonomy" id="587735"/>
    <lineage>
        <taxon>Bacteria</taxon>
        <taxon>Bacillati</taxon>
        <taxon>Bacillota</taxon>
        <taxon>Bacilli</taxon>
        <taxon>Bacillales</taxon>
        <taxon>Caryophanaceae</taxon>
        <taxon>Jeotgalibacillus</taxon>
    </lineage>
</organism>
<dbReference type="Pfam" id="PF13365">
    <property type="entry name" value="Trypsin_2"/>
    <property type="match status" value="1"/>
</dbReference>
<evidence type="ECO:0000256" key="3">
    <source>
        <dbReference type="ARBA" id="ARBA00022825"/>
    </source>
</evidence>
<dbReference type="InterPro" id="IPR009003">
    <property type="entry name" value="Peptidase_S1_PA"/>
</dbReference>
<dbReference type="RefSeq" id="WP_204729650.1">
    <property type="nucleotide sequence ID" value="NZ_JAFBDK010000009.1"/>
</dbReference>
<dbReference type="EMBL" id="JBHUPG010000005">
    <property type="protein sequence ID" value="MFD2910972.1"/>
    <property type="molecule type" value="Genomic_DNA"/>
</dbReference>
<comment type="caution">
    <text evidence="4">The sequence shown here is derived from an EMBL/GenBank/DDBJ whole genome shotgun (WGS) entry which is preliminary data.</text>
</comment>
<dbReference type="Gene3D" id="2.40.10.120">
    <property type="match status" value="1"/>
</dbReference>
<keyword evidence="2 4" id="KW-0378">Hydrolase</keyword>
<protein>
    <submittedName>
        <fullName evidence="4">S1C family serine protease</fullName>
        <ecNumber evidence="4">3.4.21.-</ecNumber>
    </submittedName>
</protein>
<accession>A0ABW5ZDV6</accession>
<dbReference type="GO" id="GO:0006508">
    <property type="term" value="P:proteolysis"/>
    <property type="evidence" value="ECO:0007669"/>
    <property type="project" value="UniProtKB-KW"/>
</dbReference>
<dbReference type="PANTHER" id="PTHR43343:SF3">
    <property type="entry name" value="PROTEASE DO-LIKE 8, CHLOROPLASTIC"/>
    <property type="match status" value="1"/>
</dbReference>
<gene>
    <name evidence="4" type="ORF">ACFS5P_03735</name>
</gene>
<dbReference type="PRINTS" id="PR00834">
    <property type="entry name" value="PROTEASES2C"/>
</dbReference>
<dbReference type="SUPFAM" id="SSF50494">
    <property type="entry name" value="Trypsin-like serine proteases"/>
    <property type="match status" value="1"/>
</dbReference>
<sequence>MNKKWAAVLVLSGLIVGLTIWGGVAIKQYMADALPKEPSYLISSEVNEQEQNFLDELSMTREEALFEAQQKVIQIETPIGSIGSGFIYNTEGAIVTNAHVVANASEVTVITADSARYTGYVTGISTEMDVAVVQVDELTGREPMELELEKEAQLLDQVLALGSPLGFQNTVTTGVIDGIDRSFAIEPFKYENIDQFTAAISPGNSGGPLLNADSMKVIGINSAEEPDQNLGYSIPIADVTGMIDEWINAPMEELPAFEQYADQTADAVAPTVEEQALYIAQYYLSSIEFGDYVTAYSLLSVSMQEEYTFTEFKNEFQNLLSISLKSSDSFVVSDEVEVRASVEKEELVNNQPESNLFNYRFLITQENGQFKIKKLEYSEDQS</sequence>
<dbReference type="GO" id="GO:0008233">
    <property type="term" value="F:peptidase activity"/>
    <property type="evidence" value="ECO:0007669"/>
    <property type="project" value="UniProtKB-KW"/>
</dbReference>
<dbReference type="InterPro" id="IPR051201">
    <property type="entry name" value="Chloro_Bact_Ser_Proteases"/>
</dbReference>
<reference evidence="5" key="1">
    <citation type="journal article" date="2019" name="Int. J. Syst. Evol. Microbiol.">
        <title>The Global Catalogue of Microorganisms (GCM) 10K type strain sequencing project: providing services to taxonomists for standard genome sequencing and annotation.</title>
        <authorList>
            <consortium name="The Broad Institute Genomics Platform"/>
            <consortium name="The Broad Institute Genome Sequencing Center for Infectious Disease"/>
            <person name="Wu L."/>
            <person name="Ma J."/>
        </authorList>
    </citation>
    <scope>NUCLEOTIDE SEQUENCE [LARGE SCALE GENOMIC DNA]</scope>
    <source>
        <strain evidence="5">KCTC 13528</strain>
    </source>
</reference>
<name>A0ABW5ZDV6_9BACL</name>
<evidence type="ECO:0000313" key="5">
    <source>
        <dbReference type="Proteomes" id="UP001597561"/>
    </source>
</evidence>
<evidence type="ECO:0000256" key="2">
    <source>
        <dbReference type="ARBA" id="ARBA00022801"/>
    </source>
</evidence>
<dbReference type="InterPro" id="IPR001940">
    <property type="entry name" value="Peptidase_S1C"/>
</dbReference>
<keyword evidence="5" id="KW-1185">Reference proteome</keyword>
<evidence type="ECO:0000313" key="4">
    <source>
        <dbReference type="EMBL" id="MFD2910972.1"/>
    </source>
</evidence>
<proteinExistence type="predicted"/>
<keyword evidence="3" id="KW-0720">Serine protease</keyword>